<evidence type="ECO:0000256" key="1">
    <source>
        <dbReference type="ARBA" id="ARBA00008072"/>
    </source>
</evidence>
<dbReference type="PANTHER" id="PTHR45348">
    <property type="entry name" value="HYPOTHETICAL OXIDOREDUCTASE (EUROFUNG)"/>
    <property type="match status" value="1"/>
</dbReference>
<evidence type="ECO:0000313" key="6">
    <source>
        <dbReference type="Proteomes" id="UP000799302"/>
    </source>
</evidence>
<dbReference type="EMBL" id="MU004230">
    <property type="protein sequence ID" value="KAF2675152.1"/>
    <property type="molecule type" value="Genomic_DNA"/>
</dbReference>
<sequence length="342" mass="36060">MTNQAAWIKEKQGKPLVIDEADMYKPGAGEVLIRNHAVSINPVDWVMQDHAFFPMSYPNILGCDIAGEIVEVGPEVTDFKKGDRVISHAINLVTGSPSHGAFQQYVIGQGNVTAIIPDNLAYEQAVVLPLAISTAACGLYQSHHLALPLPSIGAARLGKTLLVWGAASSVGSVAVQLANASGFDVVATASAKNIEYVKSLGAKVVLDYNSSSVEDDVVKALQDGEFAGVFEAVAKPETLKVSLKAASRVGGGRLAPVLQVPEELLPANIKKAPEFIFAASLYKESPEVAKAVWGEYLPAALADGSFLAKPDPIVVGTGLEKIQDGFERHKQGVSAAKVVVKL</sequence>
<dbReference type="InterPro" id="IPR013154">
    <property type="entry name" value="ADH-like_N"/>
</dbReference>
<dbReference type="SUPFAM" id="SSF51735">
    <property type="entry name" value="NAD(P)-binding Rossmann-fold domains"/>
    <property type="match status" value="1"/>
</dbReference>
<dbReference type="InterPro" id="IPR020843">
    <property type="entry name" value="ER"/>
</dbReference>
<dbReference type="InterPro" id="IPR047122">
    <property type="entry name" value="Trans-enoyl_RdTase-like"/>
</dbReference>
<gene>
    <name evidence="5" type="ORF">BT63DRAFT_420376</name>
</gene>
<dbReference type="AlphaFoldDB" id="A0A6A6USQ3"/>
<comment type="similarity">
    <text evidence="1">Belongs to the zinc-containing alcohol dehydrogenase family.</text>
</comment>
<dbReference type="Gene3D" id="3.40.50.720">
    <property type="entry name" value="NAD(P)-binding Rossmann-like Domain"/>
    <property type="match status" value="1"/>
</dbReference>
<comment type="subunit">
    <text evidence="2">Monomer.</text>
</comment>
<feature type="domain" description="Enoyl reductase (ER)" evidence="4">
    <location>
        <begin position="13"/>
        <end position="340"/>
    </location>
</feature>
<dbReference type="GO" id="GO:0016651">
    <property type="term" value="F:oxidoreductase activity, acting on NAD(P)H"/>
    <property type="evidence" value="ECO:0007669"/>
    <property type="project" value="InterPro"/>
</dbReference>
<dbReference type="InterPro" id="IPR011032">
    <property type="entry name" value="GroES-like_sf"/>
</dbReference>
<dbReference type="InterPro" id="IPR013149">
    <property type="entry name" value="ADH-like_C"/>
</dbReference>
<dbReference type="Pfam" id="PF08240">
    <property type="entry name" value="ADH_N"/>
    <property type="match status" value="1"/>
</dbReference>
<evidence type="ECO:0000256" key="3">
    <source>
        <dbReference type="ARBA" id="ARBA00023002"/>
    </source>
</evidence>
<dbReference type="SMART" id="SM00829">
    <property type="entry name" value="PKS_ER"/>
    <property type="match status" value="1"/>
</dbReference>
<keyword evidence="6" id="KW-1185">Reference proteome</keyword>
<evidence type="ECO:0000259" key="4">
    <source>
        <dbReference type="SMART" id="SM00829"/>
    </source>
</evidence>
<dbReference type="Gene3D" id="3.90.180.10">
    <property type="entry name" value="Medium-chain alcohol dehydrogenases, catalytic domain"/>
    <property type="match status" value="1"/>
</dbReference>
<reference evidence="5" key="1">
    <citation type="journal article" date="2020" name="Stud. Mycol.">
        <title>101 Dothideomycetes genomes: a test case for predicting lifestyles and emergence of pathogens.</title>
        <authorList>
            <person name="Haridas S."/>
            <person name="Albert R."/>
            <person name="Binder M."/>
            <person name="Bloem J."/>
            <person name="Labutti K."/>
            <person name="Salamov A."/>
            <person name="Andreopoulos B."/>
            <person name="Baker S."/>
            <person name="Barry K."/>
            <person name="Bills G."/>
            <person name="Bluhm B."/>
            <person name="Cannon C."/>
            <person name="Castanera R."/>
            <person name="Culley D."/>
            <person name="Daum C."/>
            <person name="Ezra D."/>
            <person name="Gonzalez J."/>
            <person name="Henrissat B."/>
            <person name="Kuo A."/>
            <person name="Liang C."/>
            <person name="Lipzen A."/>
            <person name="Lutzoni F."/>
            <person name="Magnuson J."/>
            <person name="Mondo S."/>
            <person name="Nolan M."/>
            <person name="Ohm R."/>
            <person name="Pangilinan J."/>
            <person name="Park H.-J."/>
            <person name="Ramirez L."/>
            <person name="Alfaro M."/>
            <person name="Sun H."/>
            <person name="Tritt A."/>
            <person name="Yoshinaga Y."/>
            <person name="Zwiers L.-H."/>
            <person name="Turgeon B."/>
            <person name="Goodwin S."/>
            <person name="Spatafora J."/>
            <person name="Crous P."/>
            <person name="Grigoriev I."/>
        </authorList>
    </citation>
    <scope>NUCLEOTIDE SEQUENCE</scope>
    <source>
        <strain evidence="5">CBS 115976</strain>
    </source>
</reference>
<keyword evidence="3" id="KW-0560">Oxidoreductase</keyword>
<protein>
    <submittedName>
        <fullName evidence="5">Zinc-binding oxidoreductase CipB</fullName>
    </submittedName>
</protein>
<accession>A0A6A6USQ3</accession>
<organism evidence="5 6">
    <name type="scientific">Microthyrium microscopicum</name>
    <dbReference type="NCBI Taxonomy" id="703497"/>
    <lineage>
        <taxon>Eukaryota</taxon>
        <taxon>Fungi</taxon>
        <taxon>Dikarya</taxon>
        <taxon>Ascomycota</taxon>
        <taxon>Pezizomycotina</taxon>
        <taxon>Dothideomycetes</taxon>
        <taxon>Dothideomycetes incertae sedis</taxon>
        <taxon>Microthyriales</taxon>
        <taxon>Microthyriaceae</taxon>
        <taxon>Microthyrium</taxon>
    </lineage>
</organism>
<dbReference type="Proteomes" id="UP000799302">
    <property type="component" value="Unassembled WGS sequence"/>
</dbReference>
<evidence type="ECO:0000256" key="2">
    <source>
        <dbReference type="ARBA" id="ARBA00011245"/>
    </source>
</evidence>
<dbReference type="OrthoDB" id="48317at2759"/>
<dbReference type="InterPro" id="IPR036291">
    <property type="entry name" value="NAD(P)-bd_dom_sf"/>
</dbReference>
<dbReference type="Pfam" id="PF00107">
    <property type="entry name" value="ADH_zinc_N"/>
    <property type="match status" value="1"/>
</dbReference>
<dbReference type="CDD" id="cd08249">
    <property type="entry name" value="enoyl_reductase_like"/>
    <property type="match status" value="1"/>
</dbReference>
<name>A0A6A6USQ3_9PEZI</name>
<proteinExistence type="inferred from homology"/>
<dbReference type="SUPFAM" id="SSF50129">
    <property type="entry name" value="GroES-like"/>
    <property type="match status" value="1"/>
</dbReference>
<evidence type="ECO:0000313" key="5">
    <source>
        <dbReference type="EMBL" id="KAF2675152.1"/>
    </source>
</evidence>
<dbReference type="PANTHER" id="PTHR45348:SF2">
    <property type="entry name" value="ZINC-TYPE ALCOHOL DEHYDROGENASE-LIKE PROTEIN C2E1P3.01"/>
    <property type="match status" value="1"/>
</dbReference>